<evidence type="ECO:0000256" key="1">
    <source>
        <dbReference type="SAM" id="MobiDB-lite"/>
    </source>
</evidence>
<dbReference type="AlphaFoldDB" id="A0A914YWM3"/>
<feature type="compositionally biased region" description="Low complexity" evidence="1">
    <location>
        <begin position="259"/>
        <end position="270"/>
    </location>
</feature>
<feature type="region of interest" description="Disordered" evidence="1">
    <location>
        <begin position="194"/>
        <end position="217"/>
    </location>
</feature>
<proteinExistence type="predicted"/>
<keyword evidence="2" id="KW-1185">Reference proteome</keyword>
<feature type="compositionally biased region" description="Low complexity" evidence="1">
    <location>
        <begin position="443"/>
        <end position="454"/>
    </location>
</feature>
<feature type="compositionally biased region" description="Polar residues" evidence="1">
    <location>
        <begin position="395"/>
        <end position="407"/>
    </location>
</feature>
<feature type="region of interest" description="Disordered" evidence="1">
    <location>
        <begin position="252"/>
        <end position="331"/>
    </location>
</feature>
<feature type="compositionally biased region" description="Polar residues" evidence="1">
    <location>
        <begin position="300"/>
        <end position="310"/>
    </location>
</feature>
<reference evidence="3" key="1">
    <citation type="submission" date="2022-11" db="UniProtKB">
        <authorList>
            <consortium name="WormBaseParasite"/>
        </authorList>
    </citation>
    <scope>IDENTIFICATION</scope>
</reference>
<protein>
    <submittedName>
        <fullName evidence="3">Uncharacterized protein</fullName>
    </submittedName>
</protein>
<name>A0A914YWM3_9BILA</name>
<dbReference type="WBParaSite" id="PSU_v2.g437.t1">
    <property type="protein sequence ID" value="PSU_v2.g437.t1"/>
    <property type="gene ID" value="PSU_v2.g437"/>
</dbReference>
<feature type="region of interest" description="Disordered" evidence="1">
    <location>
        <begin position="480"/>
        <end position="499"/>
    </location>
</feature>
<accession>A0A914YWM3</accession>
<feature type="compositionally biased region" description="Polar residues" evidence="1">
    <location>
        <begin position="61"/>
        <end position="71"/>
    </location>
</feature>
<feature type="region of interest" description="Disordered" evidence="1">
    <location>
        <begin position="360"/>
        <end position="407"/>
    </location>
</feature>
<feature type="compositionally biased region" description="Polar residues" evidence="1">
    <location>
        <begin position="485"/>
        <end position="499"/>
    </location>
</feature>
<feature type="region of interest" description="Disordered" evidence="1">
    <location>
        <begin position="1"/>
        <end position="113"/>
    </location>
</feature>
<feature type="compositionally biased region" description="Low complexity" evidence="1">
    <location>
        <begin position="379"/>
        <end position="394"/>
    </location>
</feature>
<dbReference type="Proteomes" id="UP000887577">
    <property type="component" value="Unplaced"/>
</dbReference>
<feature type="compositionally biased region" description="Low complexity" evidence="1">
    <location>
        <begin position="206"/>
        <end position="216"/>
    </location>
</feature>
<evidence type="ECO:0000313" key="2">
    <source>
        <dbReference type="Proteomes" id="UP000887577"/>
    </source>
</evidence>
<sequence>MQILQVPSPEPPKSPSDDEIPYNYQSAKQPLSQQYSHERRPRVTSWFTDVGDNNKKDVATTIESSFMTPTENSKEGGGDHLDAREQYIKSKQYRDFMEPNPKKGGIAKKSSTKIQEKTMEDFNEKFAAITTSNENLEKEDSQNATKLSAVVNENYKLGTTPYTRKSMPAETRKESEEYLHKPFQQSILVKKQSPPQLPLTNNFDASHSSQGSYWSSQTELDKAFNHKKQSYTERAIDIGSYKASPVEVFDVDRKHSDTHSSGTLHSSSSLDDVEATPKAPRHPLKSVAHPSNHPPSNNPFDISTSSQSRRSIGVDDSPGTPIKYKIKESNKSEFHEMPVVRVAVKSMVLPQKGVITGIARPYSFQGGDSSKPQSREDLSSTPSRSISSLAGSSSQIRDSQIAESTASSTIRVDDIDRNNARSPLRDNSLMTTSTIVNMNSTSIRDWSSSSSSITDSRKESRIQNSRITPQKQGFDVIIRPRDSPIDTNRPQSVTPSTTTEFIPRYTNSSTTLTIKSSPDYSQNRHLSTQF</sequence>
<organism evidence="2 3">
    <name type="scientific">Panagrolaimus superbus</name>
    <dbReference type="NCBI Taxonomy" id="310955"/>
    <lineage>
        <taxon>Eukaryota</taxon>
        <taxon>Metazoa</taxon>
        <taxon>Ecdysozoa</taxon>
        <taxon>Nematoda</taxon>
        <taxon>Chromadorea</taxon>
        <taxon>Rhabditida</taxon>
        <taxon>Tylenchina</taxon>
        <taxon>Panagrolaimomorpha</taxon>
        <taxon>Panagrolaimoidea</taxon>
        <taxon>Panagrolaimidae</taxon>
        <taxon>Panagrolaimus</taxon>
    </lineage>
</organism>
<feature type="compositionally biased region" description="Polar residues" evidence="1">
    <location>
        <begin position="23"/>
        <end position="35"/>
    </location>
</feature>
<evidence type="ECO:0000313" key="3">
    <source>
        <dbReference type="WBParaSite" id="PSU_v2.g437.t1"/>
    </source>
</evidence>
<feature type="compositionally biased region" description="Basic and acidic residues" evidence="1">
    <location>
        <begin position="72"/>
        <end position="101"/>
    </location>
</feature>
<feature type="region of interest" description="Disordered" evidence="1">
    <location>
        <begin position="443"/>
        <end position="466"/>
    </location>
</feature>